<feature type="compositionally biased region" description="Low complexity" evidence="1">
    <location>
        <begin position="115"/>
        <end position="138"/>
    </location>
</feature>
<reference evidence="4" key="1">
    <citation type="journal article" date="2016" name="Nat. Commun.">
        <title>The Gonium pectorale genome demonstrates co-option of cell cycle regulation during the evolution of multicellularity.</title>
        <authorList>
            <person name="Hanschen E.R."/>
            <person name="Marriage T.N."/>
            <person name="Ferris P.J."/>
            <person name="Hamaji T."/>
            <person name="Toyoda A."/>
            <person name="Fujiyama A."/>
            <person name="Neme R."/>
            <person name="Noguchi H."/>
            <person name="Minakuchi Y."/>
            <person name="Suzuki M."/>
            <person name="Kawai-Toyooka H."/>
            <person name="Smith D.R."/>
            <person name="Sparks H."/>
            <person name="Anderson J."/>
            <person name="Bakaric R."/>
            <person name="Luria V."/>
            <person name="Karger A."/>
            <person name="Kirschner M.W."/>
            <person name="Durand P.M."/>
            <person name="Michod R.E."/>
            <person name="Nozaki H."/>
            <person name="Olson B.J."/>
        </authorList>
    </citation>
    <scope>NUCLEOTIDE SEQUENCE [LARGE SCALE GENOMIC DNA]</scope>
    <source>
        <strain evidence="4">NIES-2863</strain>
    </source>
</reference>
<sequence>MVTVSFKVQYKCNFGQTVSLVGDSTELGRWSAQQGVRMRWSKGDTWTCSVKLPAGSSLECKYVIVDEKGAEVRWQEGSNMALKVPASYHGSPVDSYDVHISWCQAHAAFSAIPARGTSSKSSSSAAGSSSTTSSSRSTSVERAERLPVAAAAAAAAAPSGGAAPVAAWVAAKGTGRAASPLRKATAAEPEAVKVAPPAPQPVAEAAPISLAATIRQAAANAAQAPAQPAAAAAASAPATAAPATAVAPARPAFQVTPPSGEEPMSLVLPPRSTSPPFKISLSPSFSSLMDLPGSPRERVSGNSASAGSAGDAGSPSQGSGGAAAATSWSSVTGKAPAAAIRSHPIDAAPVSSGLSGAASPPSSPARSSPTSSPSSSKAAAAVRNDGAAVPPPVVPSPAAASFGLEYDIYSAFYETPYMHTPFDLDAYAVYEHGAPEPVAPGSSSSGGPMGLGDLLNRSTDFVESAVRTAASHGGTAAFANGAASPAAPAAAPAEVPTPAAAPSPSSEPYRQTSRSSPAVSDWASRTLFELSSGRSLLEEDEDSDDEEETADEEAALVHAMAAPVSPADMAALLTQLGTALGRSVRLRYEGMDVAASDLLELDRKIALAASKLYRQRDSLLTGWVRKETRRQLATAAAVAAPSPPRSPGSRAGVTPL</sequence>
<feature type="region of interest" description="Disordered" evidence="1">
    <location>
        <begin position="252"/>
        <end position="271"/>
    </location>
</feature>
<feature type="region of interest" description="Disordered" evidence="1">
    <location>
        <begin position="288"/>
        <end position="327"/>
    </location>
</feature>
<feature type="compositionally biased region" description="Low complexity" evidence="1">
    <location>
        <begin position="488"/>
        <end position="508"/>
    </location>
</feature>
<organism evidence="3 4">
    <name type="scientific">Gonium pectorale</name>
    <name type="common">Green alga</name>
    <dbReference type="NCBI Taxonomy" id="33097"/>
    <lineage>
        <taxon>Eukaryota</taxon>
        <taxon>Viridiplantae</taxon>
        <taxon>Chlorophyta</taxon>
        <taxon>core chlorophytes</taxon>
        <taxon>Chlorophyceae</taxon>
        <taxon>CS clade</taxon>
        <taxon>Chlamydomonadales</taxon>
        <taxon>Volvocaceae</taxon>
        <taxon>Gonium</taxon>
    </lineage>
</organism>
<dbReference type="InterPro" id="IPR002044">
    <property type="entry name" value="CBM20"/>
</dbReference>
<evidence type="ECO:0000313" key="4">
    <source>
        <dbReference type="Proteomes" id="UP000075714"/>
    </source>
</evidence>
<dbReference type="InterPro" id="IPR013784">
    <property type="entry name" value="Carb-bd-like_fold"/>
</dbReference>
<evidence type="ECO:0000259" key="2">
    <source>
        <dbReference type="PROSITE" id="PS51166"/>
    </source>
</evidence>
<feature type="compositionally biased region" description="Polar residues" evidence="1">
    <location>
        <begin position="509"/>
        <end position="518"/>
    </location>
</feature>
<feature type="domain" description="CBM20" evidence="2">
    <location>
        <begin position="1"/>
        <end position="104"/>
    </location>
</feature>
<dbReference type="SUPFAM" id="SSF49452">
    <property type="entry name" value="Starch-binding domain-like"/>
    <property type="match status" value="1"/>
</dbReference>
<feature type="compositionally biased region" description="Low complexity" evidence="1">
    <location>
        <begin position="300"/>
        <end position="327"/>
    </location>
</feature>
<proteinExistence type="predicted"/>
<evidence type="ECO:0000313" key="3">
    <source>
        <dbReference type="EMBL" id="KXZ49645.1"/>
    </source>
</evidence>
<feature type="compositionally biased region" description="Low complexity" evidence="1">
    <location>
        <begin position="350"/>
        <end position="388"/>
    </location>
</feature>
<dbReference type="InterPro" id="IPR013783">
    <property type="entry name" value="Ig-like_fold"/>
</dbReference>
<dbReference type="SMART" id="SM01065">
    <property type="entry name" value="CBM_2"/>
    <property type="match status" value="1"/>
</dbReference>
<feature type="region of interest" description="Disordered" evidence="1">
    <location>
        <begin position="115"/>
        <end position="142"/>
    </location>
</feature>
<accession>A0A150GIV9</accession>
<dbReference type="STRING" id="33097.A0A150GIV9"/>
<dbReference type="GO" id="GO:0016020">
    <property type="term" value="C:membrane"/>
    <property type="evidence" value="ECO:0007669"/>
    <property type="project" value="TreeGrafter"/>
</dbReference>
<dbReference type="Pfam" id="PF00686">
    <property type="entry name" value="CBM_20"/>
    <property type="match status" value="1"/>
</dbReference>
<dbReference type="AlphaFoldDB" id="A0A150GIV9"/>
<dbReference type="Gene3D" id="2.60.40.10">
    <property type="entry name" value="Immunoglobulins"/>
    <property type="match status" value="1"/>
</dbReference>
<dbReference type="EMBL" id="LSYV01000021">
    <property type="protein sequence ID" value="KXZ49645.1"/>
    <property type="molecule type" value="Genomic_DNA"/>
</dbReference>
<gene>
    <name evidence="3" type="ORF">GPECTOR_20g502</name>
</gene>
<feature type="compositionally biased region" description="Low complexity" evidence="1">
    <location>
        <begin position="647"/>
        <end position="656"/>
    </location>
</feature>
<dbReference type="PROSITE" id="PS51166">
    <property type="entry name" value="CBM20"/>
    <property type="match status" value="1"/>
</dbReference>
<dbReference type="OrthoDB" id="529758at2759"/>
<evidence type="ECO:0000256" key="1">
    <source>
        <dbReference type="SAM" id="MobiDB-lite"/>
    </source>
</evidence>
<dbReference type="FunFam" id="2.60.40.10:FF:000552">
    <property type="entry name" value="Related to glucoamylase"/>
    <property type="match status" value="1"/>
</dbReference>
<comment type="caution">
    <text evidence="3">The sequence shown here is derived from an EMBL/GenBank/DDBJ whole genome shotgun (WGS) entry which is preliminary data.</text>
</comment>
<dbReference type="CDD" id="cd05467">
    <property type="entry name" value="CBM20"/>
    <property type="match status" value="1"/>
</dbReference>
<feature type="region of interest" description="Disordered" evidence="1">
    <location>
        <begin position="488"/>
        <end position="520"/>
    </location>
</feature>
<dbReference type="PANTHER" id="PTHR15048:SF0">
    <property type="entry name" value="STARCH-BINDING DOMAIN-CONTAINING PROTEIN 1"/>
    <property type="match status" value="1"/>
</dbReference>
<feature type="region of interest" description="Disordered" evidence="1">
    <location>
        <begin position="634"/>
        <end position="656"/>
    </location>
</feature>
<keyword evidence="4" id="KW-1185">Reference proteome</keyword>
<dbReference type="PANTHER" id="PTHR15048">
    <property type="entry name" value="STARCH-BINDING DOMAIN-CONTAINING PROTEIN 1"/>
    <property type="match status" value="1"/>
</dbReference>
<name>A0A150GIV9_GONPE</name>
<feature type="region of interest" description="Disordered" evidence="1">
    <location>
        <begin position="350"/>
        <end position="393"/>
    </location>
</feature>
<dbReference type="GO" id="GO:2001070">
    <property type="term" value="F:starch binding"/>
    <property type="evidence" value="ECO:0007669"/>
    <property type="project" value="InterPro"/>
</dbReference>
<protein>
    <recommendedName>
        <fullName evidence="2">CBM20 domain-containing protein</fullName>
    </recommendedName>
</protein>
<dbReference type="Proteomes" id="UP000075714">
    <property type="component" value="Unassembled WGS sequence"/>
</dbReference>